<dbReference type="AlphaFoldDB" id="A0A382NYF2"/>
<dbReference type="EMBL" id="UINC01103592">
    <property type="protein sequence ID" value="SVC66096.1"/>
    <property type="molecule type" value="Genomic_DNA"/>
</dbReference>
<feature type="region of interest" description="Disordered" evidence="1">
    <location>
        <begin position="1"/>
        <end position="39"/>
    </location>
</feature>
<name>A0A382NYF2_9ZZZZ</name>
<reference evidence="2" key="1">
    <citation type="submission" date="2018-05" db="EMBL/GenBank/DDBJ databases">
        <authorList>
            <person name="Lanie J.A."/>
            <person name="Ng W.-L."/>
            <person name="Kazmierczak K.M."/>
            <person name="Andrzejewski T.M."/>
            <person name="Davidsen T.M."/>
            <person name="Wayne K.J."/>
            <person name="Tettelin H."/>
            <person name="Glass J.I."/>
            <person name="Rusch D."/>
            <person name="Podicherti R."/>
            <person name="Tsui H.-C.T."/>
            <person name="Winkler M.E."/>
        </authorList>
    </citation>
    <scope>NUCLEOTIDE SEQUENCE</scope>
</reference>
<evidence type="ECO:0000256" key="1">
    <source>
        <dbReference type="SAM" id="MobiDB-lite"/>
    </source>
</evidence>
<accession>A0A382NYF2</accession>
<gene>
    <name evidence="2" type="ORF">METZ01_LOCUS318950</name>
</gene>
<evidence type="ECO:0000313" key="2">
    <source>
        <dbReference type="EMBL" id="SVC66096.1"/>
    </source>
</evidence>
<organism evidence="2">
    <name type="scientific">marine metagenome</name>
    <dbReference type="NCBI Taxonomy" id="408172"/>
    <lineage>
        <taxon>unclassified sequences</taxon>
        <taxon>metagenomes</taxon>
        <taxon>ecological metagenomes</taxon>
    </lineage>
</organism>
<protein>
    <submittedName>
        <fullName evidence="2">Uncharacterized protein</fullName>
    </submittedName>
</protein>
<feature type="non-terminal residue" evidence="2">
    <location>
        <position position="39"/>
    </location>
</feature>
<sequence length="39" mass="3863">MLDGLEASEDLGQRGVPDDATADRASASGAVCTGSSPVR</sequence>
<proteinExistence type="predicted"/>